<feature type="region of interest" description="Disordered" evidence="1">
    <location>
        <begin position="319"/>
        <end position="360"/>
    </location>
</feature>
<dbReference type="PANTHER" id="PTHR14136:SF37">
    <property type="entry name" value="PENTAPEPTIDE REPEAT-CONTAINING PROTEIN"/>
    <property type="match status" value="1"/>
</dbReference>
<comment type="caution">
    <text evidence="2">The sequence shown here is derived from an EMBL/GenBank/DDBJ whole genome shotgun (WGS) entry which is preliminary data.</text>
</comment>
<feature type="compositionally biased region" description="Gly residues" evidence="1">
    <location>
        <begin position="340"/>
        <end position="354"/>
    </location>
</feature>
<organism evidence="2 3">
    <name type="scientific">Kitasatospora xanthocidica</name>
    <dbReference type="NCBI Taxonomy" id="83382"/>
    <lineage>
        <taxon>Bacteria</taxon>
        <taxon>Bacillati</taxon>
        <taxon>Actinomycetota</taxon>
        <taxon>Actinomycetes</taxon>
        <taxon>Kitasatosporales</taxon>
        <taxon>Streptomycetaceae</taxon>
        <taxon>Kitasatospora</taxon>
    </lineage>
</organism>
<dbReference type="EMBL" id="QVIG01000001">
    <property type="protein sequence ID" value="RGD62901.1"/>
    <property type="molecule type" value="Genomic_DNA"/>
</dbReference>
<feature type="region of interest" description="Disordered" evidence="1">
    <location>
        <begin position="24"/>
        <end position="67"/>
    </location>
</feature>
<keyword evidence="3" id="KW-1185">Reference proteome</keyword>
<accession>A0A373A4C6</accession>
<protein>
    <submittedName>
        <fullName evidence="2">Pentapeptide repeat-containing protein</fullName>
    </submittedName>
</protein>
<gene>
    <name evidence="2" type="ORF">DR950_15030</name>
</gene>
<dbReference type="Gene3D" id="2.160.20.80">
    <property type="entry name" value="E3 ubiquitin-protein ligase SopA"/>
    <property type="match status" value="1"/>
</dbReference>
<sequence>MAPTPVCNGLYCAGQLTGAEGRLPSRIPGFTAPTGAPLLEGPRNVRETESPQDQTAAAPTPPPTPQPTALRADCGSCFGLCCVALPFAAGSDFAMNKQAGSPCHNLQTDFSCGIHVRLRDKGFQGCTVYDCFGAGQRVSQVTFGGRSWREEPDSAKAMFDVFPVVRQLHELLRYLTEALTFAPAQPVHDELRQALAETDRLAGGTPEEILAVDVPAHRQRVSELLLRAGELVRAAVPRRRELRGADLFGARLRGADLRGANLRGALLVAADLSGADLRLADLVGADLRDAALAGADLSTALFLTQAQLDAARGDATTRLPAGLTRPAHWPETAPAPAAGAGAGPRAGKGGGRPGRSGRRR</sequence>
<evidence type="ECO:0000256" key="1">
    <source>
        <dbReference type="SAM" id="MobiDB-lite"/>
    </source>
</evidence>
<evidence type="ECO:0000313" key="3">
    <source>
        <dbReference type="Proteomes" id="UP000263377"/>
    </source>
</evidence>
<dbReference type="InterPro" id="IPR051082">
    <property type="entry name" value="Pentapeptide-BTB/POZ_domain"/>
</dbReference>
<proteinExistence type="predicted"/>
<evidence type="ECO:0000313" key="2">
    <source>
        <dbReference type="EMBL" id="RGD62901.1"/>
    </source>
</evidence>
<dbReference type="PANTHER" id="PTHR14136">
    <property type="entry name" value="BTB_POZ DOMAIN-CONTAINING PROTEIN KCTD9"/>
    <property type="match status" value="1"/>
</dbReference>
<reference evidence="2 3" key="1">
    <citation type="submission" date="2018-08" db="EMBL/GenBank/DDBJ databases">
        <title>Diversity &amp; Physiological Properties of Lignin-Decomposing Actinobacteria from Soil.</title>
        <authorList>
            <person name="Roh S.G."/>
            <person name="Kim S.B."/>
        </authorList>
    </citation>
    <scope>NUCLEOTIDE SEQUENCE [LARGE SCALE GENOMIC DNA]</scope>
    <source>
        <strain evidence="2 3">MMS17-GH009</strain>
    </source>
</reference>
<dbReference type="Proteomes" id="UP000263377">
    <property type="component" value="Unassembled WGS sequence"/>
</dbReference>
<name>A0A373A4C6_9ACTN</name>
<dbReference type="Pfam" id="PF00805">
    <property type="entry name" value="Pentapeptide"/>
    <property type="match status" value="1"/>
</dbReference>
<dbReference type="SUPFAM" id="SSF141571">
    <property type="entry name" value="Pentapeptide repeat-like"/>
    <property type="match status" value="1"/>
</dbReference>
<dbReference type="AlphaFoldDB" id="A0A373A4C6"/>
<dbReference type="InterPro" id="IPR001646">
    <property type="entry name" value="5peptide_repeat"/>
</dbReference>